<dbReference type="GO" id="GO:0006633">
    <property type="term" value="P:fatty acid biosynthetic process"/>
    <property type="evidence" value="ECO:0007669"/>
    <property type="project" value="TreeGrafter"/>
</dbReference>
<dbReference type="PANTHER" id="PTHR42681:SF1">
    <property type="entry name" value="MALONYL-COA-ACYL CARRIER PROTEIN TRANSACYLASE, MITOCHONDRIAL"/>
    <property type="match status" value="1"/>
</dbReference>
<dbReference type="SUPFAM" id="SSF55048">
    <property type="entry name" value="Probable ACP-binding domain of malonyl-CoA ACP transacylase"/>
    <property type="match status" value="1"/>
</dbReference>
<organism evidence="5 6">
    <name type="scientific">Cloacibacillus porcorum</name>
    <dbReference type="NCBI Taxonomy" id="1197717"/>
    <lineage>
        <taxon>Bacteria</taxon>
        <taxon>Thermotogati</taxon>
        <taxon>Synergistota</taxon>
        <taxon>Synergistia</taxon>
        <taxon>Synergistales</taxon>
        <taxon>Synergistaceae</taxon>
        <taxon>Cloacibacillus</taxon>
    </lineage>
</organism>
<dbReference type="AlphaFoldDB" id="A0A1B2I431"/>
<dbReference type="NCBIfam" id="TIGR00128">
    <property type="entry name" value="fabD"/>
    <property type="match status" value="1"/>
</dbReference>
<dbReference type="InterPro" id="IPR016036">
    <property type="entry name" value="Malonyl_transacylase_ACP-bd"/>
</dbReference>
<dbReference type="KEGG" id="cpor:BED41_06180"/>
<evidence type="ECO:0000256" key="1">
    <source>
        <dbReference type="ARBA" id="ARBA00022679"/>
    </source>
</evidence>
<dbReference type="InterPro" id="IPR050858">
    <property type="entry name" value="Mal-CoA-ACP_Trans/PKS_FabD"/>
</dbReference>
<protein>
    <recommendedName>
        <fullName evidence="4">Malonyl CoA-acyl carrier protein transacylase</fullName>
        <ecNumber evidence="4">2.3.1.39</ecNumber>
    </recommendedName>
</protein>
<dbReference type="Pfam" id="PF00698">
    <property type="entry name" value="Acyl_transf_1"/>
    <property type="match status" value="1"/>
</dbReference>
<comment type="similarity">
    <text evidence="4">Belongs to the fabD family.</text>
</comment>
<dbReference type="STRING" id="1197717.BED41_06180"/>
<evidence type="ECO:0000313" key="5">
    <source>
        <dbReference type="EMBL" id="ANZ44712.1"/>
    </source>
</evidence>
<dbReference type="FunFam" id="3.30.70.250:FF:000001">
    <property type="entry name" value="Malonyl CoA-acyl carrier protein transacylase"/>
    <property type="match status" value="1"/>
</dbReference>
<dbReference type="InterPro" id="IPR014043">
    <property type="entry name" value="Acyl_transferase_dom"/>
</dbReference>
<evidence type="ECO:0000256" key="4">
    <source>
        <dbReference type="PIRNR" id="PIRNR000446"/>
    </source>
</evidence>
<dbReference type="PANTHER" id="PTHR42681">
    <property type="entry name" value="MALONYL-COA-ACYL CARRIER PROTEIN TRANSACYLASE, MITOCHONDRIAL"/>
    <property type="match status" value="1"/>
</dbReference>
<dbReference type="PIRSF" id="PIRSF000446">
    <property type="entry name" value="Mct"/>
    <property type="match status" value="1"/>
</dbReference>
<dbReference type="InterPro" id="IPR024925">
    <property type="entry name" value="Malonyl_CoA-ACP_transAc"/>
</dbReference>
<proteinExistence type="inferred from homology"/>
<dbReference type="SUPFAM" id="SSF52151">
    <property type="entry name" value="FabD/lysophospholipase-like"/>
    <property type="match status" value="1"/>
</dbReference>
<evidence type="ECO:0000256" key="3">
    <source>
        <dbReference type="ARBA" id="ARBA00048462"/>
    </source>
</evidence>
<accession>A0A1B2I431</accession>
<dbReference type="InterPro" id="IPR001227">
    <property type="entry name" value="Ac_transferase_dom_sf"/>
</dbReference>
<evidence type="ECO:0000313" key="6">
    <source>
        <dbReference type="Proteomes" id="UP000093044"/>
    </source>
</evidence>
<name>A0A1B2I431_9BACT</name>
<dbReference type="SMART" id="SM00827">
    <property type="entry name" value="PKS_AT"/>
    <property type="match status" value="1"/>
</dbReference>
<dbReference type="InterPro" id="IPR004410">
    <property type="entry name" value="Malonyl_CoA-ACP_transAc_FabD"/>
</dbReference>
<dbReference type="GeneID" id="83057438"/>
<dbReference type="EMBL" id="CP016757">
    <property type="protein sequence ID" value="ANZ44712.1"/>
    <property type="molecule type" value="Genomic_DNA"/>
</dbReference>
<dbReference type="Proteomes" id="UP000093044">
    <property type="component" value="Chromosome"/>
</dbReference>
<dbReference type="GO" id="GO:0005829">
    <property type="term" value="C:cytosol"/>
    <property type="evidence" value="ECO:0007669"/>
    <property type="project" value="TreeGrafter"/>
</dbReference>
<dbReference type="Gene3D" id="3.30.70.250">
    <property type="entry name" value="Malonyl-CoA ACP transacylase, ACP-binding"/>
    <property type="match status" value="1"/>
</dbReference>
<dbReference type="Gene3D" id="3.40.366.10">
    <property type="entry name" value="Malonyl-Coenzyme A Acyl Carrier Protein, domain 2"/>
    <property type="match status" value="1"/>
</dbReference>
<comment type="catalytic activity">
    <reaction evidence="3 4">
        <text>holo-[ACP] + malonyl-CoA = malonyl-[ACP] + CoA</text>
        <dbReference type="Rhea" id="RHEA:41792"/>
        <dbReference type="Rhea" id="RHEA-COMP:9623"/>
        <dbReference type="Rhea" id="RHEA-COMP:9685"/>
        <dbReference type="ChEBI" id="CHEBI:57287"/>
        <dbReference type="ChEBI" id="CHEBI:57384"/>
        <dbReference type="ChEBI" id="CHEBI:64479"/>
        <dbReference type="ChEBI" id="CHEBI:78449"/>
        <dbReference type="EC" id="2.3.1.39"/>
    </reaction>
</comment>
<keyword evidence="2 4" id="KW-0012">Acyltransferase</keyword>
<dbReference type="OrthoDB" id="9805460at2"/>
<dbReference type="GO" id="GO:0004314">
    <property type="term" value="F:[acyl-carrier-protein] S-malonyltransferase activity"/>
    <property type="evidence" value="ECO:0007669"/>
    <property type="project" value="UniProtKB-EC"/>
</dbReference>
<evidence type="ECO:0000256" key="2">
    <source>
        <dbReference type="ARBA" id="ARBA00023315"/>
    </source>
</evidence>
<dbReference type="InterPro" id="IPR016035">
    <property type="entry name" value="Acyl_Trfase/lysoPLipase"/>
</dbReference>
<gene>
    <name evidence="5" type="ORF">BED41_06180</name>
</gene>
<dbReference type="RefSeq" id="WP_066744122.1">
    <property type="nucleotide sequence ID" value="NZ_CALCLR010000023.1"/>
</dbReference>
<keyword evidence="1 4" id="KW-0808">Transferase</keyword>
<sequence>MKYAMIFPGQGAQRPGMGKDIYERYISAKRIFDEADEALGFSLSDIIFNGTPEELAHTEITQPAILTVSVAMFRALEQELGTAVEPSCMAGHSLGEYTALVASGALSLADGVRLVHKRGGLMQDAVPLGVGSMAAIIGMELSDVSAICAEAAKGEVCQAANINSPTQIVISGHAGAVARAVSLIEQKYTAKVVPLRVSAPFHCDLMRPVADKLKEAFKSIEWHEPKFPIIANVNARPVQKIPAVREALYNQTFSPVMWSQSVLEMEGEGVEGYIELGPGSVLSGLVRKICKGKRPYAVSTSEELMIAADYLRGMNNG</sequence>
<reference evidence="5" key="1">
    <citation type="submission" date="2016-08" db="EMBL/GenBank/DDBJ databases">
        <title>Complete genome of Cloacibacillus porcorum.</title>
        <authorList>
            <person name="Looft T."/>
            <person name="Bayles D.O."/>
            <person name="Alt D.P."/>
        </authorList>
    </citation>
    <scope>NUCLEOTIDE SEQUENCE [LARGE SCALE GENOMIC DNA]</scope>
    <source>
        <strain evidence="5">CL-84</strain>
    </source>
</reference>
<keyword evidence="6" id="KW-1185">Reference proteome</keyword>
<dbReference type="EC" id="2.3.1.39" evidence="4"/>